<dbReference type="PANTHER" id="PTHR43434">
    <property type="entry name" value="PHOSPHOGLYCOLATE PHOSPHATASE"/>
    <property type="match status" value="1"/>
</dbReference>
<evidence type="ECO:0000256" key="3">
    <source>
        <dbReference type="ARBA" id="ARBA00022723"/>
    </source>
</evidence>
<dbReference type="EMBL" id="GDRN01103306">
    <property type="protein sequence ID" value="JAI58111.1"/>
    <property type="molecule type" value="Transcribed_RNA"/>
</dbReference>
<dbReference type="SFLD" id="SFLDG01135">
    <property type="entry name" value="C1.5.6:_HAD__Beta-PGM__Phospha"/>
    <property type="match status" value="1"/>
</dbReference>
<keyword evidence="3" id="KW-0479">Metal-binding</keyword>
<keyword evidence="5" id="KW-0460">Magnesium</keyword>
<dbReference type="SFLD" id="SFLDS00003">
    <property type="entry name" value="Haloacid_Dehalogenase"/>
    <property type="match status" value="1"/>
</dbReference>
<keyword evidence="4" id="KW-0378">Hydrolase</keyword>
<organism evidence="7">
    <name type="scientific">Scylla olivacea</name>
    <name type="common">Orange mud crab</name>
    <name type="synonym">Cancer olivacea</name>
    <dbReference type="NCBI Taxonomy" id="85551"/>
    <lineage>
        <taxon>Eukaryota</taxon>
        <taxon>Metazoa</taxon>
        <taxon>Ecdysozoa</taxon>
        <taxon>Arthropoda</taxon>
        <taxon>Crustacea</taxon>
        <taxon>Multicrustacea</taxon>
        <taxon>Malacostraca</taxon>
        <taxon>Eumalacostraca</taxon>
        <taxon>Eucarida</taxon>
        <taxon>Decapoda</taxon>
        <taxon>Pleocyemata</taxon>
        <taxon>Brachyura</taxon>
        <taxon>Eubrachyura</taxon>
        <taxon>Portunoidea</taxon>
        <taxon>Portunidae</taxon>
        <taxon>Portuninae</taxon>
        <taxon>Scylla</taxon>
    </lineage>
</organism>
<dbReference type="SFLD" id="SFLDG01129">
    <property type="entry name" value="C1.5:_HAD__Beta-PGM__Phosphata"/>
    <property type="match status" value="1"/>
</dbReference>
<name>A0A0P4VYG8_SCYOL</name>
<dbReference type="NCBIfam" id="TIGR01422">
    <property type="entry name" value="phosphonatase"/>
    <property type="match status" value="1"/>
</dbReference>
<dbReference type="GO" id="GO:0046872">
    <property type="term" value="F:metal ion binding"/>
    <property type="evidence" value="ECO:0007669"/>
    <property type="project" value="UniProtKB-KW"/>
</dbReference>
<dbReference type="GO" id="GO:0019700">
    <property type="term" value="P:organic phosphonate catabolic process"/>
    <property type="evidence" value="ECO:0007669"/>
    <property type="project" value="InterPro"/>
</dbReference>
<dbReference type="GO" id="GO:0050194">
    <property type="term" value="F:phosphonoacetaldehyde hydrolase activity"/>
    <property type="evidence" value="ECO:0007669"/>
    <property type="project" value="InterPro"/>
</dbReference>
<dbReference type="Pfam" id="PF00702">
    <property type="entry name" value="Hydrolase"/>
    <property type="match status" value="1"/>
</dbReference>
<dbReference type="SUPFAM" id="SSF56784">
    <property type="entry name" value="HAD-like"/>
    <property type="match status" value="1"/>
</dbReference>
<dbReference type="InterPro" id="IPR023214">
    <property type="entry name" value="HAD_sf"/>
</dbReference>
<protein>
    <recommendedName>
        <fullName evidence="8">Phosphonoacetaldehyde hydrolase</fullName>
    </recommendedName>
</protein>
<evidence type="ECO:0000256" key="5">
    <source>
        <dbReference type="ARBA" id="ARBA00022842"/>
    </source>
</evidence>
<evidence type="ECO:0008006" key="8">
    <source>
        <dbReference type="Google" id="ProtNLM"/>
    </source>
</evidence>
<evidence type="ECO:0000256" key="2">
    <source>
        <dbReference type="ARBA" id="ARBA00011738"/>
    </source>
</evidence>
<comment type="cofactor">
    <cofactor evidence="1">
        <name>Mg(2+)</name>
        <dbReference type="ChEBI" id="CHEBI:18420"/>
    </cofactor>
</comment>
<dbReference type="InterPro" id="IPR050155">
    <property type="entry name" value="HAD-like_hydrolase_sf"/>
</dbReference>
<evidence type="ECO:0000256" key="4">
    <source>
        <dbReference type="ARBA" id="ARBA00022801"/>
    </source>
</evidence>
<dbReference type="InterPro" id="IPR023198">
    <property type="entry name" value="PGP-like_dom2"/>
</dbReference>
<dbReference type="Gene3D" id="1.10.150.240">
    <property type="entry name" value="Putative phosphatase, domain 2"/>
    <property type="match status" value="1"/>
</dbReference>
<dbReference type="EMBL" id="GDRN01103309">
    <property type="protein sequence ID" value="JAI58109.1"/>
    <property type="molecule type" value="Transcribed_RNA"/>
</dbReference>
<dbReference type="AlphaFoldDB" id="A0A0P4VYG8"/>
<dbReference type="InterPro" id="IPR036412">
    <property type="entry name" value="HAD-like_sf"/>
</dbReference>
<dbReference type="GO" id="GO:0005829">
    <property type="term" value="C:cytosol"/>
    <property type="evidence" value="ECO:0007669"/>
    <property type="project" value="TreeGrafter"/>
</dbReference>
<accession>A0A0P4VYG8</accession>
<dbReference type="EMBL" id="GDRN01103312">
    <property type="protein sequence ID" value="JAI58107.1"/>
    <property type="molecule type" value="Transcribed_RNA"/>
</dbReference>
<dbReference type="GO" id="GO:0006281">
    <property type="term" value="P:DNA repair"/>
    <property type="evidence" value="ECO:0007669"/>
    <property type="project" value="TreeGrafter"/>
</dbReference>
<evidence type="ECO:0000313" key="7">
    <source>
        <dbReference type="EMBL" id="JAI58109.1"/>
    </source>
</evidence>
<sequence length="291" mass="32317">MELYTTKSDVLVNPRSEYRVTRRYHGKVKAVVFDWAGTVIDCGVFSPAGAFMELFKEEGVEVTSEEARGPMGMHKRAHICKMLEMERVRGAWLEKKGAPPTDGDINRMYAKFVPKNIAALQNHSKLIDGTVECVAELRRMGIKVGSCTGYPSAIVEKLKPLAAAQGYVPDVYVAADEVPQARPMPYMVWLNAIRLDVNPIEAVVKVDDTVDGIKEGITAGSWTIGVARTGNYVAATEEQLATMPRQDLEWRLNRAYDLLHDAGSHYVVDSVKDVPAVVRDINRRLTLGERP</sequence>
<dbReference type="HAMAP" id="MF_01375">
    <property type="entry name" value="PhnX"/>
    <property type="match status" value="1"/>
</dbReference>
<dbReference type="PANTHER" id="PTHR43434:SF19">
    <property type="entry name" value="PHOSPHONOACETALDEHYDE HYDROLASE"/>
    <property type="match status" value="1"/>
</dbReference>
<evidence type="ECO:0000256" key="6">
    <source>
        <dbReference type="ARBA" id="ARBA00023270"/>
    </source>
</evidence>
<dbReference type="EMBL" id="GDRN01103308">
    <property type="protein sequence ID" value="JAI58110.1"/>
    <property type="molecule type" value="Transcribed_RNA"/>
</dbReference>
<dbReference type="GO" id="GO:0008967">
    <property type="term" value="F:phosphoglycolate phosphatase activity"/>
    <property type="evidence" value="ECO:0007669"/>
    <property type="project" value="TreeGrafter"/>
</dbReference>
<keyword evidence="6" id="KW-0704">Schiff base</keyword>
<dbReference type="Gene3D" id="3.40.50.1000">
    <property type="entry name" value="HAD superfamily/HAD-like"/>
    <property type="match status" value="1"/>
</dbReference>
<dbReference type="InterPro" id="IPR006323">
    <property type="entry name" value="Phosphonoacetald_hydro"/>
</dbReference>
<proteinExistence type="inferred from homology"/>
<evidence type="ECO:0000256" key="1">
    <source>
        <dbReference type="ARBA" id="ARBA00001946"/>
    </source>
</evidence>
<reference evidence="7" key="1">
    <citation type="submission" date="2015-09" db="EMBL/GenBank/DDBJ databases">
        <title>Scylla olivacea transcriptome.</title>
        <authorList>
            <person name="Ikhwanuddin M."/>
        </authorList>
    </citation>
    <scope>NUCLEOTIDE SEQUENCE</scope>
</reference>
<comment type="subunit">
    <text evidence="2">Homodimer.</text>
</comment>
<dbReference type="FunFam" id="1.10.150.240:FF:000006">
    <property type="entry name" value="Phosphonoacetaldehyde hydrolase"/>
    <property type="match status" value="1"/>
</dbReference>